<proteinExistence type="predicted"/>
<organism evidence="2 3">
    <name type="scientific">Candida metapsilosis</name>
    <dbReference type="NCBI Taxonomy" id="273372"/>
    <lineage>
        <taxon>Eukaryota</taxon>
        <taxon>Fungi</taxon>
        <taxon>Dikarya</taxon>
        <taxon>Ascomycota</taxon>
        <taxon>Saccharomycotina</taxon>
        <taxon>Pichiomycetes</taxon>
        <taxon>Debaryomycetaceae</taxon>
        <taxon>Candida/Lodderomyces clade</taxon>
        <taxon>Candida</taxon>
    </lineage>
</organism>
<dbReference type="EMBL" id="JAEOAQ010000002">
    <property type="protein sequence ID" value="KAG5420826.1"/>
    <property type="molecule type" value="Genomic_DNA"/>
</dbReference>
<dbReference type="OrthoDB" id="4085221at2759"/>
<evidence type="ECO:0000256" key="1">
    <source>
        <dbReference type="SAM" id="MobiDB-lite"/>
    </source>
</evidence>
<dbReference type="GeneID" id="93651336"/>
<dbReference type="RefSeq" id="XP_067549942.1">
    <property type="nucleotide sequence ID" value="XM_067691592.1"/>
</dbReference>
<evidence type="ECO:0000313" key="2">
    <source>
        <dbReference type="EMBL" id="KAG5420826.1"/>
    </source>
</evidence>
<protein>
    <submittedName>
        <fullName evidence="2">Uncharacterized protein</fullName>
    </submittedName>
</protein>
<name>A0A8H7ZKJ6_9ASCO</name>
<accession>A0A8H7ZKJ6</accession>
<dbReference type="Proteomes" id="UP000669133">
    <property type="component" value="Unassembled WGS sequence"/>
</dbReference>
<feature type="region of interest" description="Disordered" evidence="1">
    <location>
        <begin position="73"/>
        <end position="109"/>
    </location>
</feature>
<sequence length="109" mass="12123">MVAQRILSISNIQTAARHWVPIAKHQMIKYPKAQQSRQLISKQFYSSRIRCVNYNNINDVSLVSNDDIINASSAATSSTKASSKEDAEPFEPTIYSSEDIHTAGPVNRA</sequence>
<comment type="caution">
    <text evidence="2">The sequence shown here is derived from an EMBL/GenBank/DDBJ whole genome shotgun (WGS) entry which is preliminary data.</text>
</comment>
<keyword evidence="3" id="KW-1185">Reference proteome</keyword>
<gene>
    <name evidence="2" type="ORF">I9W82_002707</name>
</gene>
<evidence type="ECO:0000313" key="3">
    <source>
        <dbReference type="Proteomes" id="UP000669133"/>
    </source>
</evidence>
<reference evidence="2 3" key="1">
    <citation type="submission" date="2020-12" db="EMBL/GenBank/DDBJ databases">
        <title>Effect of drift, selection, and recombination on the evolution of hybrid genomes in Candida yeast pathogens.</title>
        <authorList>
            <person name="Mixao V."/>
            <person name="Ksiezopolska E."/>
            <person name="Saus E."/>
            <person name="Boekhout T."/>
            <person name="Gacser A."/>
            <person name="Gabaldon T."/>
        </authorList>
    </citation>
    <scope>NUCLEOTIDE SEQUENCE [LARGE SCALE GENOMIC DNA]</scope>
    <source>
        <strain evidence="2 3">BP57</strain>
    </source>
</reference>
<dbReference type="AlphaFoldDB" id="A0A8H7ZKJ6"/>